<evidence type="ECO:0000313" key="4">
    <source>
        <dbReference type="EMBL" id="EGT51550.1"/>
    </source>
</evidence>
<protein>
    <recommendedName>
        <fullName evidence="3">Tyrosine-protein phosphatase domain-containing protein</fullName>
    </recommendedName>
</protein>
<organism evidence="5">
    <name type="scientific">Caenorhabditis brenneri</name>
    <name type="common">Nematode worm</name>
    <dbReference type="NCBI Taxonomy" id="135651"/>
    <lineage>
        <taxon>Eukaryota</taxon>
        <taxon>Metazoa</taxon>
        <taxon>Ecdysozoa</taxon>
        <taxon>Nematoda</taxon>
        <taxon>Chromadorea</taxon>
        <taxon>Rhabditida</taxon>
        <taxon>Rhabditina</taxon>
        <taxon>Rhabditomorpha</taxon>
        <taxon>Rhabditoidea</taxon>
        <taxon>Rhabditidae</taxon>
        <taxon>Peloderinae</taxon>
        <taxon>Caenorhabditis</taxon>
    </lineage>
</organism>
<feature type="compositionally biased region" description="Basic residues" evidence="1">
    <location>
        <begin position="1476"/>
        <end position="1492"/>
    </location>
</feature>
<feature type="compositionally biased region" description="Low complexity" evidence="1">
    <location>
        <begin position="1415"/>
        <end position="1424"/>
    </location>
</feature>
<dbReference type="eggNOG" id="ENOG502QQEE">
    <property type="taxonomic scope" value="Eukaryota"/>
</dbReference>
<dbReference type="PROSITE" id="PS50055">
    <property type="entry name" value="TYR_PHOSPHATASE_PTP"/>
    <property type="match status" value="1"/>
</dbReference>
<evidence type="ECO:0000313" key="5">
    <source>
        <dbReference type="Proteomes" id="UP000008068"/>
    </source>
</evidence>
<feature type="compositionally biased region" description="Basic and acidic residues" evidence="1">
    <location>
        <begin position="1370"/>
        <end position="1394"/>
    </location>
</feature>
<dbReference type="Pfam" id="PF00102">
    <property type="entry name" value="Y_phosphatase"/>
    <property type="match status" value="1"/>
</dbReference>
<dbReference type="InterPro" id="IPR000242">
    <property type="entry name" value="PTP_cat"/>
</dbReference>
<dbReference type="PANTHER" id="PTHR32525">
    <property type="entry name" value="PROTEIN-TYROSINE-PHOSPHATASE"/>
    <property type="match status" value="1"/>
</dbReference>
<dbReference type="SMART" id="SM00453">
    <property type="entry name" value="WSN"/>
    <property type="match status" value="1"/>
</dbReference>
<proteinExistence type="predicted"/>
<dbReference type="Gene3D" id="3.90.190.10">
    <property type="entry name" value="Protein tyrosine phosphatase superfamily"/>
    <property type="match status" value="1"/>
</dbReference>
<feature type="domain" description="Tyrosine-protein phosphatase" evidence="3">
    <location>
        <begin position="999"/>
        <end position="1265"/>
    </location>
</feature>
<dbReference type="Pfam" id="PF02206">
    <property type="entry name" value="WSN"/>
    <property type="match status" value="1"/>
</dbReference>
<evidence type="ECO:0000256" key="1">
    <source>
        <dbReference type="SAM" id="MobiDB-lite"/>
    </source>
</evidence>
<feature type="region of interest" description="Disordered" evidence="1">
    <location>
        <begin position="1"/>
        <end position="23"/>
    </location>
</feature>
<evidence type="ECO:0000259" key="3">
    <source>
        <dbReference type="PROSITE" id="PS50055"/>
    </source>
</evidence>
<dbReference type="InterPro" id="IPR029021">
    <property type="entry name" value="Prot-tyrosine_phosphatase-like"/>
</dbReference>
<dbReference type="InParanoid" id="G0N3D1"/>
<gene>
    <name evidence="4" type="ORF">CAEBREN_20794</name>
</gene>
<dbReference type="HOGENOM" id="CLU_003777_0_0_1"/>
<evidence type="ECO:0000256" key="2">
    <source>
        <dbReference type="SAM" id="Phobius"/>
    </source>
</evidence>
<dbReference type="SMART" id="SM00404">
    <property type="entry name" value="PTPc_motif"/>
    <property type="match status" value="1"/>
</dbReference>
<dbReference type="GO" id="GO:0004725">
    <property type="term" value="F:protein tyrosine phosphatase activity"/>
    <property type="evidence" value="ECO:0007669"/>
    <property type="project" value="InterPro"/>
</dbReference>
<dbReference type="SUPFAM" id="SSF52799">
    <property type="entry name" value="(Phosphotyrosine protein) phosphatases II"/>
    <property type="match status" value="1"/>
</dbReference>
<dbReference type="InterPro" id="IPR003595">
    <property type="entry name" value="Tyr_Pase_cat"/>
</dbReference>
<dbReference type="OrthoDB" id="5840721at2759"/>
<dbReference type="CDD" id="cd12087">
    <property type="entry name" value="TM_EGFR-like"/>
    <property type="match status" value="1"/>
</dbReference>
<sequence length="1492" mass="166516">MAERSSTRVRKRSRKSHRRNEPRLPPTNFSKLWIWALVLFVSAQQVFSAGLLRQEFNGANSTGDGSRMAAARFRRETIKLDNAITNLGYLARIANGIALEIGLVDGTIDPGEAVAELLHMGSLKVDDVINLNQENIDNVLNALGDKTSAEDAVIKAEDWLDNLEELREMAPKFGDLEKIPGLEKFKEAFEKVKVLVGSKTDLDKLTERVDEIHGALMKLEKAVKETLDQQVIDESEPRMKSVAVIMKSVKSSENLFNSLTNNVMEARKILDESNLMKTLQEEAKLRKNLNIDYKKGFDKLTKNFEKVNDASKKASTAEKDFESIQKLSDSRKHSHRQLFKVSSGFPEGPADLRKLYSESVDPRVVKQISDGETVTESLKQGFESFKKLEESLADVSFKWKSLANSPSEFEKALNRAFQLASLSKSYVTASEVVNNLKLCEGDIKTPPSHDTTELKELDTKMSLLTKISDFSHINELRKTPMTDFDVDEGKTSDERKAFVEALLGKWNKDEKLKKFVANVNSLHEDLSHLKKLVDYVSRNSDLKSLTKYFDATFKDQKYEQFLTCLRNITADGYPVKELIEYLRDSRKSSSYSVVISTIHEVIESGKSLKTAETAAESFSKNTALPPQVALLKSSFDKDGYKETSEKLGMGVQGLIAIKRVREAKLETLLKDVNDILKDAGEKGLSPEQQSSLKQLKEIPKVVTSIDNFMKSSTGLQAFRRRRDTGFKDFHQIFMDAQAIQGVSIDMKSLRDAMEKLDKVTNQKHATSMVELKNLEALDLDFSKFNFKDVPTSLNALDVFFFNYALQLSESPSSSGQQDPSFDGLVETTTAGGDGTSLVIIIGGSLLFLVVIALIIWLIRTFLCKPKPPPPTPTPIPDDESDSNSHEKEDKKGGKDPNGGKKDDDDGGSKENKGKKSEDPKPPPSAGGPGPTPPPPPPPPTDQGNAPPPGTSNDQAGAPSVHSELPSGDPKREAPSAPSLPEQLISETRTKKLVHKEPELPVSNEESLALVKTSAAQIREAAKEGISPKGWAKAICEQPLGVYERMTSEEREAMRFVAQGPFDETEEGRRETCGKHHAMIHKYKITSIIQLCQNEEEEDKMAGKVEKVKKSGEYYYDYEGGRGAYNNGYWMKTKKIIDGPIRFTDKKNFTLFNLQSITCDELLNEIKRDLDLLLYKGWPDHSVPKTTDATLEILDFAEGPLNLLITSHTGTGRAGTLASIIYGIDMCQRMVVNDPKEFIKKVREIRYGAVREDVQLTFLILCITKSIMKERGIEFCKELHEMEWYHRRCLEEKNAGGYEHTAELLLEDQAKMDAHVQQLEEEYLRKKHIEDERQKAEDAKNAEENEKVKAESEDNREENNKSNDTKSTTKQKSDGKKPSTSSDVKKDSEGEEKNSKASSVSSGSKNKSKKSEKNSKASVASGGSQKKSKKSQKDSKKKAKTTAVPSGSQEKLKKKSTNGEEKKSEEKKKPSVVQKQEKKRSKSKPTKKGGAKA</sequence>
<feature type="transmembrane region" description="Helical" evidence="2">
    <location>
        <begin position="837"/>
        <end position="858"/>
    </location>
</feature>
<feature type="compositionally biased region" description="Basic and acidic residues" evidence="1">
    <location>
        <begin position="1456"/>
        <end position="1468"/>
    </location>
</feature>
<keyword evidence="2" id="KW-1133">Transmembrane helix</keyword>
<dbReference type="InterPro" id="IPR003125">
    <property type="entry name" value="WSN"/>
</dbReference>
<accession>G0N3D1</accession>
<feature type="compositionally biased region" description="Pro residues" evidence="1">
    <location>
        <begin position="921"/>
        <end position="949"/>
    </location>
</feature>
<dbReference type="STRING" id="135651.G0N3D1"/>
<keyword evidence="2" id="KW-0812">Transmembrane</keyword>
<dbReference type="PANTHER" id="PTHR32525:SF3">
    <property type="entry name" value="DOMAIN OF UNKNOWN FUNCTION WSN DOMAIN-CONTAINING PROTEIN-RELATED"/>
    <property type="match status" value="1"/>
</dbReference>
<feature type="compositionally biased region" description="Basic residues" evidence="1">
    <location>
        <begin position="1425"/>
        <end position="1439"/>
    </location>
</feature>
<dbReference type="Proteomes" id="UP000008068">
    <property type="component" value="Unassembled WGS sequence"/>
</dbReference>
<reference evidence="5" key="1">
    <citation type="submission" date="2011-07" db="EMBL/GenBank/DDBJ databases">
        <authorList>
            <consortium name="Caenorhabditis brenneri Sequencing and Analysis Consortium"/>
            <person name="Wilson R.K."/>
        </authorList>
    </citation>
    <scope>NUCLEOTIDE SEQUENCE [LARGE SCALE GENOMIC DNA]</scope>
    <source>
        <strain evidence="5">PB2801</strain>
    </source>
</reference>
<feature type="region of interest" description="Disordered" evidence="1">
    <location>
        <begin position="866"/>
        <end position="999"/>
    </location>
</feature>
<dbReference type="SMART" id="SM00194">
    <property type="entry name" value="PTPc"/>
    <property type="match status" value="1"/>
</dbReference>
<feature type="region of interest" description="Disordered" evidence="1">
    <location>
        <begin position="1330"/>
        <end position="1492"/>
    </location>
</feature>
<feature type="compositionally biased region" description="Pro residues" evidence="1">
    <location>
        <begin position="866"/>
        <end position="875"/>
    </location>
</feature>
<feature type="compositionally biased region" description="Basic and acidic residues" evidence="1">
    <location>
        <begin position="882"/>
        <end position="920"/>
    </location>
</feature>
<dbReference type="EMBL" id="GL379834">
    <property type="protein sequence ID" value="EGT51550.1"/>
    <property type="molecule type" value="Genomic_DNA"/>
</dbReference>
<feature type="compositionally biased region" description="Basic and acidic residues" evidence="1">
    <location>
        <begin position="1330"/>
        <end position="1363"/>
    </location>
</feature>
<keyword evidence="2" id="KW-0472">Membrane</keyword>
<keyword evidence="5" id="KW-1185">Reference proteome</keyword>
<feature type="compositionally biased region" description="Low complexity" evidence="1">
    <location>
        <begin position="1395"/>
        <end position="1404"/>
    </location>
</feature>
<name>G0N3D1_CAEBE</name>
<feature type="compositionally biased region" description="Basic residues" evidence="1">
    <location>
        <begin position="7"/>
        <end position="20"/>
    </location>
</feature>